<dbReference type="GO" id="GO:0003700">
    <property type="term" value="F:DNA-binding transcription factor activity"/>
    <property type="evidence" value="ECO:0007669"/>
    <property type="project" value="InterPro"/>
</dbReference>
<dbReference type="PATRIC" id="fig|213810.4.peg.249"/>
<dbReference type="BioCyc" id="RCHA213810:RUM_RS01660-MONOMER"/>
<dbReference type="InterPro" id="IPR036388">
    <property type="entry name" value="WH-like_DNA-bd_sf"/>
</dbReference>
<dbReference type="InterPro" id="IPR036390">
    <property type="entry name" value="WH_DNA-bd_sf"/>
</dbReference>
<evidence type="ECO:0000259" key="1">
    <source>
        <dbReference type="PROSITE" id="PS50995"/>
    </source>
</evidence>
<organism evidence="2 3">
    <name type="scientific">Ruminococcus champanellensis (strain DSM 18848 / JCM 17042 / KCTC 15320 / 18P13)</name>
    <dbReference type="NCBI Taxonomy" id="213810"/>
    <lineage>
        <taxon>Bacteria</taxon>
        <taxon>Bacillati</taxon>
        <taxon>Bacillota</taxon>
        <taxon>Clostridia</taxon>
        <taxon>Eubacteriales</taxon>
        <taxon>Oscillospiraceae</taxon>
        <taxon>Ruminococcus</taxon>
    </lineage>
</organism>
<dbReference type="RefSeq" id="WP_015557490.1">
    <property type="nucleotide sequence ID" value="NC_021039.1"/>
</dbReference>
<proteinExistence type="predicted"/>
<dbReference type="PANTHER" id="PTHR33164:SF99">
    <property type="entry name" value="MARR FAMILY REGULATORY PROTEIN"/>
    <property type="match status" value="1"/>
</dbReference>
<name>D4LAD8_RUMC1</name>
<dbReference type="InterPro" id="IPR000835">
    <property type="entry name" value="HTH_MarR-typ"/>
</dbReference>
<reference evidence="2" key="2">
    <citation type="submission" date="2010-03" db="EMBL/GenBank/DDBJ databases">
        <authorList>
            <person name="Pajon A."/>
        </authorList>
    </citation>
    <scope>NUCLEOTIDE SEQUENCE</scope>
    <source>
        <strain evidence="2">Type strain: 18P13</strain>
    </source>
</reference>
<evidence type="ECO:0000313" key="2">
    <source>
        <dbReference type="EMBL" id="CBL16583.1"/>
    </source>
</evidence>
<dbReference type="PROSITE" id="PS50995">
    <property type="entry name" value="HTH_MARR_2"/>
    <property type="match status" value="1"/>
</dbReference>
<protein>
    <submittedName>
        <fullName evidence="2">Transcriptional regulators</fullName>
    </submittedName>
</protein>
<dbReference type="GO" id="GO:0006950">
    <property type="term" value="P:response to stress"/>
    <property type="evidence" value="ECO:0007669"/>
    <property type="project" value="TreeGrafter"/>
</dbReference>
<dbReference type="KEGG" id="rch:RUM_03440"/>
<dbReference type="STRING" id="213810.RUM_03440"/>
<keyword evidence="3" id="KW-1185">Reference proteome</keyword>
<dbReference type="SMART" id="SM00347">
    <property type="entry name" value="HTH_MARR"/>
    <property type="match status" value="1"/>
</dbReference>
<dbReference type="InterPro" id="IPR039422">
    <property type="entry name" value="MarR/SlyA-like"/>
</dbReference>
<reference evidence="2" key="1">
    <citation type="submission" date="2010-03" db="EMBL/GenBank/DDBJ databases">
        <title>The genome sequence of Ruminococcus sp. 18P13.</title>
        <authorList>
            <consortium name="metaHIT consortium -- http://www.metahit.eu/"/>
            <person name="Pajon A."/>
            <person name="Turner K."/>
            <person name="Parkhill J."/>
            <person name="Bernalier A."/>
        </authorList>
    </citation>
    <scope>NUCLEOTIDE SEQUENCE [LARGE SCALE GENOMIC DNA]</scope>
    <source>
        <strain evidence="2">Type strain: 18P13</strain>
    </source>
</reference>
<dbReference type="PANTHER" id="PTHR33164">
    <property type="entry name" value="TRANSCRIPTIONAL REGULATOR, MARR FAMILY"/>
    <property type="match status" value="1"/>
</dbReference>
<sequence length="175" mass="19981">MVRLKELNPEPIRQCTIIKQKGRCSPVEVESLEVEWIAVLDRFNKLNARYKVEGLPRPEFMLLHLIAKSPSGAVKISELAAALEVTTPAVSKLLKSLEEKCAVSRVSDITDRRITYITMTKAGRQLYDRALQARRRIGLSVMERIGEQAYKQLFEQMQILYQAFEDALTDQDSDI</sequence>
<dbReference type="Proteomes" id="UP000007054">
    <property type="component" value="Chromosome"/>
</dbReference>
<accession>D4LAD8</accession>
<dbReference type="PRINTS" id="PR00598">
    <property type="entry name" value="HTHMARR"/>
</dbReference>
<dbReference type="Gene3D" id="1.10.10.10">
    <property type="entry name" value="Winged helix-like DNA-binding domain superfamily/Winged helix DNA-binding domain"/>
    <property type="match status" value="1"/>
</dbReference>
<dbReference type="SUPFAM" id="SSF46785">
    <property type="entry name" value="Winged helix' DNA-binding domain"/>
    <property type="match status" value="1"/>
</dbReference>
<dbReference type="EMBL" id="FP929052">
    <property type="protein sequence ID" value="CBL16583.1"/>
    <property type="molecule type" value="Genomic_DNA"/>
</dbReference>
<dbReference type="GeneID" id="83155179"/>
<feature type="domain" description="HTH marR-type" evidence="1">
    <location>
        <begin position="1"/>
        <end position="169"/>
    </location>
</feature>
<gene>
    <name evidence="2" type="ordered locus">RUM_03440</name>
</gene>
<dbReference type="AlphaFoldDB" id="D4LAD8"/>
<dbReference type="HOGENOM" id="CLU_083287_12_2_9"/>
<dbReference type="Pfam" id="PF12802">
    <property type="entry name" value="MarR_2"/>
    <property type="match status" value="1"/>
</dbReference>
<evidence type="ECO:0000313" key="3">
    <source>
        <dbReference type="Proteomes" id="UP000007054"/>
    </source>
</evidence>